<dbReference type="EMBL" id="BARW01015476">
    <property type="protein sequence ID" value="GAI95214.1"/>
    <property type="molecule type" value="Genomic_DNA"/>
</dbReference>
<evidence type="ECO:0008006" key="2">
    <source>
        <dbReference type="Google" id="ProtNLM"/>
    </source>
</evidence>
<organism evidence="1">
    <name type="scientific">marine sediment metagenome</name>
    <dbReference type="NCBI Taxonomy" id="412755"/>
    <lineage>
        <taxon>unclassified sequences</taxon>
        <taxon>metagenomes</taxon>
        <taxon>ecological metagenomes</taxon>
    </lineage>
</organism>
<protein>
    <recommendedName>
        <fullName evidence="2">4Fe-4S ferredoxin-type domain-containing protein</fullName>
    </recommendedName>
</protein>
<comment type="caution">
    <text evidence="1">The sequence shown here is derived from an EMBL/GenBank/DDBJ whole genome shotgun (WGS) entry which is preliminary data.</text>
</comment>
<proteinExistence type="predicted"/>
<feature type="non-terminal residue" evidence="1">
    <location>
        <position position="1"/>
    </location>
</feature>
<evidence type="ECO:0000313" key="1">
    <source>
        <dbReference type="EMBL" id="GAI95214.1"/>
    </source>
</evidence>
<feature type="non-terminal residue" evidence="1">
    <location>
        <position position="289"/>
    </location>
</feature>
<dbReference type="AlphaFoldDB" id="X1US91"/>
<name>X1US91_9ZZZZ</name>
<sequence>KQSLHKLAKMMNKRHKMPFPINKPLIDCFDLAITPDEVDFLLRMGTEPRKYGELYSLSDLPEESFRIFLETQIRKGLILSEDGFGDNDRYLLAGIMVGWFEIFLSDGQETPEKQEFARRLDKLFNSWRKMNFFPLRNLMNRRERRTRPRQSIVTFRESDEKKPTTIEVNRTIETPGATVYHSKSVLELIEKYGDENKIAVIHCFCRQQHKMLDEPCRFDFPSEACIVIGDTTKPVVDYGIGKYISKDEALKIIQDLRKKGAVHQLFHKEEDTDKPEISICNCCWEGCGV</sequence>
<accession>X1US91</accession>
<gene>
    <name evidence="1" type="ORF">S12H4_27152</name>
</gene>
<reference evidence="1" key="1">
    <citation type="journal article" date="2014" name="Front. Microbiol.">
        <title>High frequency of phylogenetically diverse reductive dehalogenase-homologous genes in deep subseafloor sedimentary metagenomes.</title>
        <authorList>
            <person name="Kawai M."/>
            <person name="Futagami T."/>
            <person name="Toyoda A."/>
            <person name="Takaki Y."/>
            <person name="Nishi S."/>
            <person name="Hori S."/>
            <person name="Arai W."/>
            <person name="Tsubouchi T."/>
            <person name="Morono Y."/>
            <person name="Uchiyama I."/>
            <person name="Ito T."/>
            <person name="Fujiyama A."/>
            <person name="Inagaki F."/>
            <person name="Takami H."/>
        </authorList>
    </citation>
    <scope>NUCLEOTIDE SEQUENCE</scope>
    <source>
        <strain evidence="1">Expedition CK06-06</strain>
    </source>
</reference>